<dbReference type="EMBL" id="VSSQ01003160">
    <property type="protein sequence ID" value="MPM19358.1"/>
    <property type="molecule type" value="Genomic_DNA"/>
</dbReference>
<proteinExistence type="predicted"/>
<name>A0A644XUA2_9ZZZZ</name>
<accession>A0A644XUA2</accession>
<comment type="caution">
    <text evidence="1">The sequence shown here is derived from an EMBL/GenBank/DDBJ whole genome shotgun (WGS) entry which is preliminary data.</text>
</comment>
<dbReference type="AlphaFoldDB" id="A0A644XUA2"/>
<gene>
    <name evidence="1" type="ORF">SDC9_65781</name>
</gene>
<reference evidence="1" key="1">
    <citation type="submission" date="2019-08" db="EMBL/GenBank/DDBJ databases">
        <authorList>
            <person name="Kucharzyk K."/>
            <person name="Murdoch R.W."/>
            <person name="Higgins S."/>
            <person name="Loffler F."/>
        </authorList>
    </citation>
    <scope>NUCLEOTIDE SEQUENCE</scope>
</reference>
<organism evidence="1">
    <name type="scientific">bioreactor metagenome</name>
    <dbReference type="NCBI Taxonomy" id="1076179"/>
    <lineage>
        <taxon>unclassified sequences</taxon>
        <taxon>metagenomes</taxon>
        <taxon>ecological metagenomes</taxon>
    </lineage>
</organism>
<protein>
    <submittedName>
        <fullName evidence="1">Uncharacterized protein</fullName>
    </submittedName>
</protein>
<sequence>MKAVNILFSFVILAQIYGCNQAQVDNELQKTKDVFKREYSIDIHTHFPNNVINDHIVNANFNRPDSFSYYGSSFITLKMQEADINEITKRKFVYKSNLNNDLLFIISSSLVKDCEKIDTAKSYENAFPIANIYSVDFNLGETPDSVYIPEGNKFYPIEKYVVPDDMEIYIISFSSGNYWINKHYNQQRCSFIGKYRNGYSYGYAISKKYSYVTYWAVAW</sequence>
<evidence type="ECO:0000313" key="1">
    <source>
        <dbReference type="EMBL" id="MPM19358.1"/>
    </source>
</evidence>